<dbReference type="InterPro" id="IPR002545">
    <property type="entry name" value="CheW-lke_dom"/>
</dbReference>
<dbReference type="Proteomes" id="UP000306236">
    <property type="component" value="Unassembled WGS sequence"/>
</dbReference>
<protein>
    <submittedName>
        <fullName evidence="3">Chemotaxis protein CheW</fullName>
    </submittedName>
</protein>
<dbReference type="Gene3D" id="2.30.30.40">
    <property type="entry name" value="SH3 Domains"/>
    <property type="match status" value="1"/>
</dbReference>
<feature type="region of interest" description="Disordered" evidence="1">
    <location>
        <begin position="1"/>
        <end position="20"/>
    </location>
</feature>
<reference evidence="3 4" key="1">
    <citation type="submission" date="2019-04" db="EMBL/GenBank/DDBJ databases">
        <title>Lampropedia sp YIM MLB12 draf genome.</title>
        <authorList>
            <person name="Wang Y.-X."/>
        </authorList>
    </citation>
    <scope>NUCLEOTIDE SEQUENCE [LARGE SCALE GENOMIC DNA]</scope>
    <source>
        <strain evidence="3 4">YIM MLB12</strain>
    </source>
</reference>
<feature type="domain" description="CheW-like" evidence="2">
    <location>
        <begin position="39"/>
        <end position="183"/>
    </location>
</feature>
<keyword evidence="4" id="KW-1185">Reference proteome</keyword>
<dbReference type="SUPFAM" id="SSF50341">
    <property type="entry name" value="CheW-like"/>
    <property type="match status" value="1"/>
</dbReference>
<evidence type="ECO:0000259" key="2">
    <source>
        <dbReference type="PROSITE" id="PS50851"/>
    </source>
</evidence>
<name>A0A4S5BUW4_9BURK</name>
<dbReference type="Pfam" id="PF01584">
    <property type="entry name" value="CheW"/>
    <property type="match status" value="1"/>
</dbReference>
<evidence type="ECO:0000256" key="1">
    <source>
        <dbReference type="SAM" id="MobiDB-lite"/>
    </source>
</evidence>
<dbReference type="PROSITE" id="PS50851">
    <property type="entry name" value="CHEW"/>
    <property type="match status" value="1"/>
</dbReference>
<gene>
    <name evidence="3" type="ORF">E8K88_08220</name>
</gene>
<dbReference type="GO" id="GO:0007165">
    <property type="term" value="P:signal transduction"/>
    <property type="evidence" value="ECO:0007669"/>
    <property type="project" value="InterPro"/>
</dbReference>
<dbReference type="GO" id="GO:0006935">
    <property type="term" value="P:chemotaxis"/>
    <property type="evidence" value="ECO:0007669"/>
    <property type="project" value="InterPro"/>
</dbReference>
<proteinExistence type="predicted"/>
<dbReference type="AlphaFoldDB" id="A0A4S5BUW4"/>
<accession>A0A4S5BUW4</accession>
<evidence type="ECO:0000313" key="4">
    <source>
        <dbReference type="Proteomes" id="UP000306236"/>
    </source>
</evidence>
<evidence type="ECO:0000313" key="3">
    <source>
        <dbReference type="EMBL" id="THJ33646.1"/>
    </source>
</evidence>
<comment type="caution">
    <text evidence="3">The sequence shown here is derived from an EMBL/GenBank/DDBJ whole genome shotgun (WGS) entry which is preliminary data.</text>
</comment>
<dbReference type="RefSeq" id="WP_136406181.1">
    <property type="nucleotide sequence ID" value="NZ_JARXRQ010000010.1"/>
</dbReference>
<dbReference type="InterPro" id="IPR036061">
    <property type="entry name" value="CheW-like_dom_sf"/>
</dbReference>
<dbReference type="OrthoDB" id="5298045at2"/>
<dbReference type="Gene3D" id="2.40.50.180">
    <property type="entry name" value="CheA-289, Domain 4"/>
    <property type="match status" value="1"/>
</dbReference>
<organism evidence="3 4">
    <name type="scientific">Lampropedia aestuarii</name>
    <dbReference type="NCBI Taxonomy" id="2562762"/>
    <lineage>
        <taxon>Bacteria</taxon>
        <taxon>Pseudomonadati</taxon>
        <taxon>Pseudomonadota</taxon>
        <taxon>Betaproteobacteria</taxon>
        <taxon>Burkholderiales</taxon>
        <taxon>Comamonadaceae</taxon>
        <taxon>Lampropedia</taxon>
    </lineage>
</organism>
<dbReference type="EMBL" id="SSWX01000009">
    <property type="protein sequence ID" value="THJ33646.1"/>
    <property type="molecule type" value="Genomic_DNA"/>
</dbReference>
<sequence length="188" mass="20643">MSIASDGQSALTPPSSSSDDFQNHFAKRLRQVDAGERALSAWMGVRIGERALLVPLSHASEIAPWQKPTPVPYTKPWFMGIVGWRGELSGVVDLATFLDDKYPKRSEAQSAACRLMTFNPALEINVALLIDQVAGLKSVAEFSQAHRPPSNTAWPFLGNLYTDQQGTTWQELNLQSLSANEKFLSIGI</sequence>